<name>A0A819F1S7_9BILA</name>
<dbReference type="Proteomes" id="UP000663887">
    <property type="component" value="Unassembled WGS sequence"/>
</dbReference>
<dbReference type="Proteomes" id="UP000663842">
    <property type="component" value="Unassembled WGS sequence"/>
</dbReference>
<dbReference type="EMBL" id="CAJOBF010000719">
    <property type="protein sequence ID" value="CAF3859312.1"/>
    <property type="molecule type" value="Genomic_DNA"/>
</dbReference>
<proteinExistence type="predicted"/>
<evidence type="ECO:0000256" key="1">
    <source>
        <dbReference type="SAM" id="MobiDB-lite"/>
    </source>
</evidence>
<protein>
    <submittedName>
        <fullName evidence="3">Uncharacterized protein</fullName>
    </submittedName>
</protein>
<evidence type="ECO:0000313" key="2">
    <source>
        <dbReference type="EMBL" id="CAF2028981.1"/>
    </source>
</evidence>
<accession>A0A819F1S7</accession>
<dbReference type="EMBL" id="CAJNRG010001188">
    <property type="protein sequence ID" value="CAF2028981.1"/>
    <property type="molecule type" value="Genomic_DNA"/>
</dbReference>
<organism evidence="3 4">
    <name type="scientific">Rotaria magnacalcarata</name>
    <dbReference type="NCBI Taxonomy" id="392030"/>
    <lineage>
        <taxon>Eukaryota</taxon>
        <taxon>Metazoa</taxon>
        <taxon>Spiralia</taxon>
        <taxon>Gnathifera</taxon>
        <taxon>Rotifera</taxon>
        <taxon>Eurotatoria</taxon>
        <taxon>Bdelloidea</taxon>
        <taxon>Philodinida</taxon>
        <taxon>Philodinidae</taxon>
        <taxon>Rotaria</taxon>
    </lineage>
</organism>
<evidence type="ECO:0000313" key="3">
    <source>
        <dbReference type="EMBL" id="CAF3859312.1"/>
    </source>
</evidence>
<comment type="caution">
    <text evidence="3">The sequence shown here is derived from an EMBL/GenBank/DDBJ whole genome shotgun (WGS) entry which is preliminary data.</text>
</comment>
<dbReference type="AlphaFoldDB" id="A0A819F1S7"/>
<gene>
    <name evidence="3" type="ORF">UXM345_LOCUS8286</name>
    <name evidence="2" type="ORF">XDN619_LOCUS4837</name>
</gene>
<evidence type="ECO:0000313" key="4">
    <source>
        <dbReference type="Proteomes" id="UP000663842"/>
    </source>
</evidence>
<sequence length="200" mass="22128">MGIANSRELHGNRQRRSSPCFESSNQGENRYRRYFFRRRMPSTTISPTLPNVAQSNSNQFLYGARSGMSSIPVYAPLPPLSSRLPPMSYNNFPVASYMPQQPMMVLPQRVAPMMSTPYMNPVSPSSPPMPTLYMPQAQAQAQAQAQQPFFNNMVRPAFMPMTVPGGALFSPPLNSVVPMRLLTDWTGGGQISPGFLGPPI</sequence>
<feature type="region of interest" description="Disordered" evidence="1">
    <location>
        <begin position="1"/>
        <end position="25"/>
    </location>
</feature>
<reference evidence="3" key="1">
    <citation type="submission" date="2021-02" db="EMBL/GenBank/DDBJ databases">
        <authorList>
            <person name="Nowell W R."/>
        </authorList>
    </citation>
    <scope>NUCLEOTIDE SEQUENCE</scope>
</reference>